<dbReference type="GO" id="GO:0005524">
    <property type="term" value="F:ATP binding"/>
    <property type="evidence" value="ECO:0007669"/>
    <property type="project" value="UniProtKB-KW"/>
</dbReference>
<gene>
    <name evidence="16" type="ORF">IPP58_05075</name>
</gene>
<dbReference type="Pfam" id="PF02518">
    <property type="entry name" value="HATPase_c"/>
    <property type="match status" value="1"/>
</dbReference>
<dbReference type="Gene3D" id="3.40.50.2300">
    <property type="match status" value="1"/>
</dbReference>
<dbReference type="GO" id="GO:0000155">
    <property type="term" value="F:phosphorelay sensor kinase activity"/>
    <property type="evidence" value="ECO:0007669"/>
    <property type="project" value="InterPro"/>
</dbReference>
<dbReference type="SUPFAM" id="SSF55785">
    <property type="entry name" value="PYP-like sensor domain (PAS domain)"/>
    <property type="match status" value="2"/>
</dbReference>
<dbReference type="InterPro" id="IPR005467">
    <property type="entry name" value="His_kinase_dom"/>
</dbReference>
<keyword evidence="11" id="KW-1133">Transmembrane helix</keyword>
<dbReference type="CDD" id="cd00130">
    <property type="entry name" value="PAS"/>
    <property type="match status" value="2"/>
</dbReference>
<dbReference type="NCBIfam" id="TIGR00229">
    <property type="entry name" value="sensory_box"/>
    <property type="match status" value="2"/>
</dbReference>
<evidence type="ECO:0000256" key="8">
    <source>
        <dbReference type="ARBA" id="ARBA00023012"/>
    </source>
</evidence>
<dbReference type="PROSITE" id="PS50112">
    <property type="entry name" value="PAS"/>
    <property type="match status" value="1"/>
</dbReference>
<evidence type="ECO:0000259" key="14">
    <source>
        <dbReference type="PROSITE" id="PS50112"/>
    </source>
</evidence>
<evidence type="ECO:0000256" key="7">
    <source>
        <dbReference type="ARBA" id="ARBA00022840"/>
    </source>
</evidence>
<evidence type="ECO:0000256" key="3">
    <source>
        <dbReference type="ARBA" id="ARBA00022553"/>
    </source>
</evidence>
<keyword evidence="7" id="KW-0067">ATP-binding</keyword>
<accession>A0A9D7XG51</accession>
<keyword evidence="10" id="KW-0175">Coiled coil</keyword>
<dbReference type="PRINTS" id="PR00344">
    <property type="entry name" value="BCTRLSENSOR"/>
</dbReference>
<feature type="domain" description="PAS" evidence="14">
    <location>
        <begin position="673"/>
        <end position="745"/>
    </location>
</feature>
<dbReference type="CDD" id="cd00082">
    <property type="entry name" value="HisKA"/>
    <property type="match status" value="1"/>
</dbReference>
<dbReference type="InterPro" id="IPR001610">
    <property type="entry name" value="PAC"/>
</dbReference>
<feature type="domain" description="PAC" evidence="15">
    <location>
        <begin position="749"/>
        <end position="800"/>
    </location>
</feature>
<feature type="domain" description="PAC" evidence="15">
    <location>
        <begin position="619"/>
        <end position="672"/>
    </location>
</feature>
<dbReference type="InterPro" id="IPR004358">
    <property type="entry name" value="Sig_transdc_His_kin-like_C"/>
</dbReference>
<dbReference type="SMART" id="SM00086">
    <property type="entry name" value="PAC"/>
    <property type="match status" value="2"/>
</dbReference>
<reference evidence="16" key="1">
    <citation type="submission" date="2020-10" db="EMBL/GenBank/DDBJ databases">
        <title>Connecting structure to function with the recovery of over 1000 high-quality activated sludge metagenome-assembled genomes encoding full-length rRNA genes using long-read sequencing.</title>
        <authorList>
            <person name="Singleton C.M."/>
            <person name="Petriglieri F."/>
            <person name="Kristensen J.M."/>
            <person name="Kirkegaard R.H."/>
            <person name="Michaelsen T.Y."/>
            <person name="Andersen M.H."/>
            <person name="Karst S.M."/>
            <person name="Dueholm M.S."/>
            <person name="Nielsen P.H."/>
            <person name="Albertsen M."/>
        </authorList>
    </citation>
    <scope>NUCLEOTIDE SEQUENCE</scope>
    <source>
        <strain evidence="16">Skiv_18-Q3-R9-52_MAXAC.067</strain>
    </source>
</reference>
<dbReference type="InterPro" id="IPR013656">
    <property type="entry name" value="PAS_4"/>
</dbReference>
<feature type="modified residue" description="4-aspartylphosphate" evidence="9">
    <location>
        <position position="1094"/>
    </location>
</feature>
<evidence type="ECO:0000256" key="9">
    <source>
        <dbReference type="PROSITE-ProRule" id="PRU00169"/>
    </source>
</evidence>
<dbReference type="PROSITE" id="PS50113">
    <property type="entry name" value="PAC"/>
    <property type="match status" value="2"/>
</dbReference>
<feature type="transmembrane region" description="Helical" evidence="11">
    <location>
        <begin position="444"/>
        <end position="462"/>
    </location>
</feature>
<dbReference type="EC" id="2.7.13.3" evidence="2"/>
<keyword evidence="11" id="KW-0472">Membrane</keyword>
<evidence type="ECO:0000256" key="11">
    <source>
        <dbReference type="SAM" id="Phobius"/>
    </source>
</evidence>
<dbReference type="Pfam" id="PF08448">
    <property type="entry name" value="PAS_4"/>
    <property type="match status" value="1"/>
</dbReference>
<feature type="transmembrane region" description="Helical" evidence="11">
    <location>
        <begin position="129"/>
        <end position="148"/>
    </location>
</feature>
<dbReference type="SMART" id="SM00388">
    <property type="entry name" value="HisKA"/>
    <property type="match status" value="1"/>
</dbReference>
<evidence type="ECO:0000313" key="16">
    <source>
        <dbReference type="EMBL" id="MBK9795856.1"/>
    </source>
</evidence>
<keyword evidence="8" id="KW-0902">Two-component regulatory system</keyword>
<evidence type="ECO:0000259" key="13">
    <source>
        <dbReference type="PROSITE" id="PS50110"/>
    </source>
</evidence>
<dbReference type="InterPro" id="IPR003661">
    <property type="entry name" value="HisK_dim/P_dom"/>
</dbReference>
<dbReference type="Gene3D" id="3.30.450.20">
    <property type="entry name" value="PAS domain"/>
    <property type="match status" value="3"/>
</dbReference>
<feature type="domain" description="Histidine kinase" evidence="12">
    <location>
        <begin position="813"/>
        <end position="1022"/>
    </location>
</feature>
<keyword evidence="11" id="KW-0812">Transmembrane</keyword>
<evidence type="ECO:0000256" key="1">
    <source>
        <dbReference type="ARBA" id="ARBA00000085"/>
    </source>
</evidence>
<keyword evidence="3 9" id="KW-0597">Phosphoprotein</keyword>
<dbReference type="CDD" id="cd00156">
    <property type="entry name" value="REC"/>
    <property type="match status" value="1"/>
</dbReference>
<dbReference type="InterPro" id="IPR036890">
    <property type="entry name" value="HATPase_C_sf"/>
</dbReference>
<feature type="transmembrane region" description="Helical" evidence="11">
    <location>
        <begin position="31"/>
        <end position="55"/>
    </location>
</feature>
<dbReference type="Gene3D" id="1.10.287.130">
    <property type="match status" value="1"/>
</dbReference>
<dbReference type="PANTHER" id="PTHR43065:SF46">
    <property type="entry name" value="C4-DICARBOXYLATE TRANSPORT SENSOR PROTEIN DCTB"/>
    <property type="match status" value="1"/>
</dbReference>
<comment type="caution">
    <text evidence="16">The sequence shown here is derived from an EMBL/GenBank/DDBJ whole genome shotgun (WGS) entry which is preliminary data.</text>
</comment>
<dbReference type="SMART" id="SM00387">
    <property type="entry name" value="HATPase_c"/>
    <property type="match status" value="1"/>
</dbReference>
<dbReference type="SUPFAM" id="SSF52172">
    <property type="entry name" value="CheY-like"/>
    <property type="match status" value="1"/>
</dbReference>
<dbReference type="Pfam" id="PF00072">
    <property type="entry name" value="Response_reg"/>
    <property type="match status" value="1"/>
</dbReference>
<dbReference type="Proteomes" id="UP000886657">
    <property type="component" value="Unassembled WGS sequence"/>
</dbReference>
<evidence type="ECO:0000256" key="5">
    <source>
        <dbReference type="ARBA" id="ARBA00022741"/>
    </source>
</evidence>
<evidence type="ECO:0000256" key="2">
    <source>
        <dbReference type="ARBA" id="ARBA00012438"/>
    </source>
</evidence>
<dbReference type="InterPro" id="IPR000014">
    <property type="entry name" value="PAS"/>
</dbReference>
<dbReference type="InterPro" id="IPR001789">
    <property type="entry name" value="Sig_transdc_resp-reg_receiver"/>
</dbReference>
<evidence type="ECO:0000256" key="10">
    <source>
        <dbReference type="SAM" id="Coils"/>
    </source>
</evidence>
<keyword evidence="4" id="KW-0808">Transferase</keyword>
<keyword evidence="6" id="KW-0418">Kinase</keyword>
<dbReference type="InterPro" id="IPR003594">
    <property type="entry name" value="HATPase_dom"/>
</dbReference>
<dbReference type="Pfam" id="PF08447">
    <property type="entry name" value="PAS_3"/>
    <property type="match status" value="1"/>
</dbReference>
<evidence type="ECO:0000259" key="12">
    <source>
        <dbReference type="PROSITE" id="PS50109"/>
    </source>
</evidence>
<dbReference type="AlphaFoldDB" id="A0A9D7XG51"/>
<feature type="domain" description="Response regulatory" evidence="13">
    <location>
        <begin position="1044"/>
        <end position="1159"/>
    </location>
</feature>
<dbReference type="PROSITE" id="PS50110">
    <property type="entry name" value="RESPONSE_REGULATORY"/>
    <property type="match status" value="1"/>
</dbReference>
<evidence type="ECO:0000259" key="15">
    <source>
        <dbReference type="PROSITE" id="PS50113"/>
    </source>
</evidence>
<name>A0A9D7XG51_9BACT</name>
<dbReference type="PROSITE" id="PS50109">
    <property type="entry name" value="HIS_KIN"/>
    <property type="match status" value="1"/>
</dbReference>
<dbReference type="SUPFAM" id="SSF47384">
    <property type="entry name" value="Homodimeric domain of signal transducing histidine kinase"/>
    <property type="match status" value="1"/>
</dbReference>
<dbReference type="InterPro" id="IPR036097">
    <property type="entry name" value="HisK_dim/P_sf"/>
</dbReference>
<dbReference type="SMART" id="SM00091">
    <property type="entry name" value="PAS"/>
    <property type="match status" value="2"/>
</dbReference>
<dbReference type="InterPro" id="IPR011006">
    <property type="entry name" value="CheY-like_superfamily"/>
</dbReference>
<dbReference type="EMBL" id="JADKIO010000005">
    <property type="protein sequence ID" value="MBK9795856.1"/>
    <property type="molecule type" value="Genomic_DNA"/>
</dbReference>
<dbReference type="SMART" id="SM00448">
    <property type="entry name" value="REC"/>
    <property type="match status" value="1"/>
</dbReference>
<feature type="transmembrane region" description="Helical" evidence="11">
    <location>
        <begin position="67"/>
        <end position="83"/>
    </location>
</feature>
<keyword evidence="5" id="KW-0547">Nucleotide-binding</keyword>
<protein>
    <recommendedName>
        <fullName evidence="2">histidine kinase</fullName>
        <ecNumber evidence="2">2.7.13.3</ecNumber>
    </recommendedName>
</protein>
<dbReference type="InterPro" id="IPR013655">
    <property type="entry name" value="PAS_fold_3"/>
</dbReference>
<dbReference type="SUPFAM" id="SSF55874">
    <property type="entry name" value="ATPase domain of HSP90 chaperone/DNA topoisomerase II/histidine kinase"/>
    <property type="match status" value="1"/>
</dbReference>
<evidence type="ECO:0000256" key="6">
    <source>
        <dbReference type="ARBA" id="ARBA00022777"/>
    </source>
</evidence>
<dbReference type="InterPro" id="IPR035965">
    <property type="entry name" value="PAS-like_dom_sf"/>
</dbReference>
<sequence length="1161" mass="127710">MGVLVLVGLIAAGMAANHFRVPIFFGTNFIFGSIFAFLALQMFGTGRGILAALCINSMLLGGWGHDYAPILMTAEVVVVAWLHHRRRLGFIQADVLFWLFIGVPLIFLFYHLFMKVPQGSAAFIMAKDMVNGVMNVLVARLLFMVLALRSRAASISYREVIYNTLAFFVLCPTLILMAQGSRSHLLETDRHIRTTLRQSNLRLTDRLDTWVLNRQTSISNLAEMAASSTPAQMQPFLEQVKKSDLNFLRVGLLDRGATTTAIFPLRDEAGRSNIGISFADRPYIPTLRETRQPMLSEVVLTRLGPPTPVVSALAPVIKHGAYAGYVIGILKLEQIREHLHRSIAEDAMFFSLLDRNGNVIMTNRSDQQVMVPFARPEGRLLPMEGGISQWMPSMQPGTSDMERWGHSFYVGESRIGHRAEWKLILEQPVAPFQRALFERYARNLGVLLLLLVASLVVAGMVSRRMTRPLEALGELTQNLPMKLVSEGPALSWPRSGILESKQLVANFKVMAASLSDQFNRVRQANESLERRVEERTQELHQSEERYRRISAMTSDLAYSCSTDEKGRFWIDWMAGAALPITGYSIEEIKTLGCWRSLVLEEDRSLFDKHVLGLAPGLSGSCELRFRRKDGTVAWVSSFAECVTDPLSPGRHRLYGGLGDITQRKQGEAALVESEGRFRGLLQSVDSVAVQGYGPDGTTRYWNKASEKLYGYTAEEAIGRDLFDLVIPTEAREGTRMKVQTMWETGEPLPASELMLLRKDGSPVLVYTSHAIVRVPGLPPELFSVDIDLTDRQRLESQLHQAQKMESLGILAGGVAHDMNNVLGAILGLASVHLENQPAGSPLHRAFSTITKACTRGGTLIQSLLGFARQGLAEEKNLDLNVLVQDEIRLLERTTLARVRLEMDLAGDLRPIRGDASALTHVLMNLCVNAVDAMPDNGTLTLRTRNLGADWIEVQVEDTGSGMSKEILDKAMDPFFTTKGQGKGTGLGLSIAHSTIKAHHGQMDISSAPGRGTQVRLRFPACPAESRAADPGKAAPQGTSADRLTVLLVDDDELIQSSMQAILELLGHAVATARSGEEALAALEAGLEPNVVILDLNMPGLGGAGTLPRLRALRPTLPVLLATGRADQTALRLLEEHPFVTLLAKPFGLKELQQHLVPLLGP</sequence>
<evidence type="ECO:0000313" key="17">
    <source>
        <dbReference type="Proteomes" id="UP000886657"/>
    </source>
</evidence>
<dbReference type="PANTHER" id="PTHR43065">
    <property type="entry name" value="SENSOR HISTIDINE KINASE"/>
    <property type="match status" value="1"/>
</dbReference>
<dbReference type="Gene3D" id="3.30.565.10">
    <property type="entry name" value="Histidine kinase-like ATPase, C-terminal domain"/>
    <property type="match status" value="1"/>
</dbReference>
<dbReference type="InterPro" id="IPR000700">
    <property type="entry name" value="PAS-assoc_C"/>
</dbReference>
<proteinExistence type="predicted"/>
<feature type="coiled-coil region" evidence="10">
    <location>
        <begin position="511"/>
        <end position="545"/>
    </location>
</feature>
<feature type="transmembrane region" description="Helical" evidence="11">
    <location>
        <begin position="95"/>
        <end position="113"/>
    </location>
</feature>
<comment type="catalytic activity">
    <reaction evidence="1">
        <text>ATP + protein L-histidine = ADP + protein N-phospho-L-histidine.</text>
        <dbReference type="EC" id="2.7.13.3"/>
    </reaction>
</comment>
<evidence type="ECO:0000256" key="4">
    <source>
        <dbReference type="ARBA" id="ARBA00022679"/>
    </source>
</evidence>
<organism evidence="16 17">
    <name type="scientific">Candidatus Geothrix skivensis</name>
    <dbReference type="NCBI Taxonomy" id="2954439"/>
    <lineage>
        <taxon>Bacteria</taxon>
        <taxon>Pseudomonadati</taxon>
        <taxon>Acidobacteriota</taxon>
        <taxon>Holophagae</taxon>
        <taxon>Holophagales</taxon>
        <taxon>Holophagaceae</taxon>
        <taxon>Geothrix</taxon>
    </lineage>
</organism>